<accession>A0ABW1AWL9</accession>
<dbReference type="InterPro" id="IPR022458">
    <property type="entry name" value="Conjugative_coupling_TraG/TraD"/>
</dbReference>
<feature type="domain" description="TraD/TraG TraM recognition site" evidence="2">
    <location>
        <begin position="478"/>
        <end position="604"/>
    </location>
</feature>
<gene>
    <name evidence="3" type="primary">traD</name>
    <name evidence="3" type="ORF">ACFPTN_18805</name>
</gene>
<dbReference type="Proteomes" id="UP001595974">
    <property type="component" value="Unassembled WGS sequence"/>
</dbReference>
<reference evidence="4" key="1">
    <citation type="journal article" date="2019" name="Int. J. Syst. Evol. Microbiol.">
        <title>The Global Catalogue of Microorganisms (GCM) 10K type strain sequencing project: providing services to taxonomists for standard genome sequencing and annotation.</title>
        <authorList>
            <consortium name="The Broad Institute Genomics Platform"/>
            <consortium name="The Broad Institute Genome Sequencing Center for Infectious Disease"/>
            <person name="Wu L."/>
            <person name="Ma J."/>
        </authorList>
    </citation>
    <scope>NUCLEOTIDE SEQUENCE [LARGE SCALE GENOMIC DNA]</scope>
    <source>
        <strain evidence="4">SHR3</strain>
    </source>
</reference>
<dbReference type="InterPro" id="IPR027417">
    <property type="entry name" value="P-loop_NTPase"/>
</dbReference>
<dbReference type="RefSeq" id="WP_198363320.1">
    <property type="nucleotide sequence ID" value="NZ_JBHSOG010000094.1"/>
</dbReference>
<dbReference type="CDD" id="cd01127">
    <property type="entry name" value="TrwB_TraG_TraD_VirD4"/>
    <property type="match status" value="2"/>
</dbReference>
<dbReference type="NCBIfam" id="TIGR03754">
    <property type="entry name" value="conj_TOL_TraD"/>
    <property type="match status" value="1"/>
</dbReference>
<evidence type="ECO:0000259" key="2">
    <source>
        <dbReference type="Pfam" id="PF12696"/>
    </source>
</evidence>
<keyword evidence="4" id="KW-1185">Reference proteome</keyword>
<organism evidence="3 4">
    <name type="scientific">Thauera sinica</name>
    <dbReference type="NCBI Taxonomy" id="2665146"/>
    <lineage>
        <taxon>Bacteria</taxon>
        <taxon>Pseudomonadati</taxon>
        <taxon>Pseudomonadota</taxon>
        <taxon>Betaproteobacteria</taxon>
        <taxon>Rhodocyclales</taxon>
        <taxon>Zoogloeaceae</taxon>
        <taxon>Thauera</taxon>
    </lineage>
</organism>
<sequence length="666" mass="72888">MAYPLEGRLRPAHELGAASVSALGAALVLSSPGLFLVSPPWHLALAGLLLGHAAWRGAAGLSTLRYSANLRRRRRYELHSADIPWSADRLFLGRGFRWDQRHTQRLFEARLPANQPLLHGRGFAAALAAFVPAEEGTGSVGGDPAIHGVEPAETEIWMDLEDRVGHTLVLGTTRVGKTRLAELLIAQDIRRGEVVIVFDPKGDVDLLRRVFAEAERAGRGGEFFMFHLGHPDISARYNPVGSFSRITEVATRIAGQLPSEGQSAAFKEFVWRFVNVMARALVALGRKPDYQEINRYASDVEPLLIDYFEYWLDREPAAAGWREELRSLAIDKRNLDKGLQSRGARAVSLVEYARRKKLYDPIAHALASTLNYEKSHFDKLVASLLPLMEKLTTGRTASLLSPELDDSSDWRPVFDWTSVIHLGGIVYVGLDALSDYEVAAAVGNSMFADLTSVAGSLYKFGAGRGLPGEVTPRRIAIHADEFNELIGDEFIPLLNKAGGAGFQVTAYTQTWSDVEARIGSPAKAGQIAGNFNTLIMLRVKELATAELLTSQLPEVHVVSTVVSSSVSDTNDPVDFADFASRNEDRIAPEAVRMLEPTDLVQLPKGEAFALIHGGQLYKIRMPLPSASSDPLMPTSLAAIGETLHARLDGPWNQPEDTSEPEGRRVV</sequence>
<dbReference type="InterPro" id="IPR032689">
    <property type="entry name" value="TraG-D_C"/>
</dbReference>
<dbReference type="PANTHER" id="PTHR30121:SF6">
    <property type="entry name" value="SLR6007 PROTEIN"/>
    <property type="match status" value="1"/>
</dbReference>
<evidence type="ECO:0000313" key="3">
    <source>
        <dbReference type="EMBL" id="MFC5771434.1"/>
    </source>
</evidence>
<dbReference type="InterPro" id="IPR022503">
    <property type="entry name" value="Conj_coupling_TraG/TraD_PFGI-1"/>
</dbReference>
<dbReference type="EMBL" id="JBHSOG010000094">
    <property type="protein sequence ID" value="MFC5771434.1"/>
    <property type="molecule type" value="Genomic_DNA"/>
</dbReference>
<evidence type="ECO:0000256" key="1">
    <source>
        <dbReference type="SAM" id="MobiDB-lite"/>
    </source>
</evidence>
<dbReference type="Pfam" id="PF12696">
    <property type="entry name" value="TraG-D_C"/>
    <property type="match status" value="1"/>
</dbReference>
<proteinExistence type="predicted"/>
<dbReference type="Gene3D" id="3.40.50.300">
    <property type="entry name" value="P-loop containing nucleotide triphosphate hydrolases"/>
    <property type="match status" value="2"/>
</dbReference>
<dbReference type="NCBIfam" id="TIGR03743">
    <property type="entry name" value="SXT_TraD"/>
    <property type="match status" value="1"/>
</dbReference>
<name>A0ABW1AWL9_9RHOO</name>
<dbReference type="SUPFAM" id="SSF52540">
    <property type="entry name" value="P-loop containing nucleoside triphosphate hydrolases"/>
    <property type="match status" value="1"/>
</dbReference>
<dbReference type="InterPro" id="IPR051162">
    <property type="entry name" value="T4SS_component"/>
</dbReference>
<evidence type="ECO:0000313" key="4">
    <source>
        <dbReference type="Proteomes" id="UP001595974"/>
    </source>
</evidence>
<dbReference type="PANTHER" id="PTHR30121">
    <property type="entry name" value="UNCHARACTERIZED PROTEIN YJGR-RELATED"/>
    <property type="match status" value="1"/>
</dbReference>
<protein>
    <submittedName>
        <fullName evidence="3">Type IV conjugative transfer system coupling protein TraD</fullName>
    </submittedName>
</protein>
<feature type="region of interest" description="Disordered" evidence="1">
    <location>
        <begin position="646"/>
        <end position="666"/>
    </location>
</feature>
<comment type="caution">
    <text evidence="3">The sequence shown here is derived from an EMBL/GenBank/DDBJ whole genome shotgun (WGS) entry which is preliminary data.</text>
</comment>